<keyword evidence="2 10" id="KW-1003">Cell membrane</keyword>
<feature type="transmembrane region" description="Helical" evidence="10">
    <location>
        <begin position="72"/>
        <end position="94"/>
    </location>
</feature>
<evidence type="ECO:0000256" key="7">
    <source>
        <dbReference type="ARBA" id="ARBA00035120"/>
    </source>
</evidence>
<evidence type="ECO:0000313" key="11">
    <source>
        <dbReference type="EMBL" id="MBB6174094.1"/>
    </source>
</evidence>
<protein>
    <recommendedName>
        <fullName evidence="10">Fluoride-specific ion channel FluC</fullName>
    </recommendedName>
</protein>
<name>A0A7X0D8J8_9ACTN</name>
<keyword evidence="4 10" id="KW-1133">Transmembrane helix</keyword>
<keyword evidence="5 10" id="KW-0472">Membrane</keyword>
<accession>A0A7X0D8J8</accession>
<comment type="subcellular location">
    <subcellularLocation>
        <location evidence="1 10">Cell membrane</location>
        <topology evidence="1 10">Multi-pass membrane protein</topology>
    </subcellularLocation>
</comment>
<evidence type="ECO:0000256" key="1">
    <source>
        <dbReference type="ARBA" id="ARBA00004651"/>
    </source>
</evidence>
<dbReference type="Proteomes" id="UP000546642">
    <property type="component" value="Unassembled WGS sequence"/>
</dbReference>
<comment type="catalytic activity">
    <reaction evidence="8">
        <text>fluoride(in) = fluoride(out)</text>
        <dbReference type="Rhea" id="RHEA:76159"/>
        <dbReference type="ChEBI" id="CHEBI:17051"/>
    </reaction>
    <physiologicalReaction direction="left-to-right" evidence="8">
        <dbReference type="Rhea" id="RHEA:76160"/>
    </physiologicalReaction>
</comment>
<dbReference type="InterPro" id="IPR003691">
    <property type="entry name" value="FluC"/>
</dbReference>
<evidence type="ECO:0000313" key="12">
    <source>
        <dbReference type="Proteomes" id="UP000546642"/>
    </source>
</evidence>
<dbReference type="PANTHER" id="PTHR28259:SF1">
    <property type="entry name" value="FLUORIDE EXPORT PROTEIN 1-RELATED"/>
    <property type="match status" value="1"/>
</dbReference>
<evidence type="ECO:0000256" key="2">
    <source>
        <dbReference type="ARBA" id="ARBA00022475"/>
    </source>
</evidence>
<evidence type="ECO:0000256" key="6">
    <source>
        <dbReference type="ARBA" id="ARBA00023303"/>
    </source>
</evidence>
<keyword evidence="10" id="KW-0406">Ion transport</keyword>
<keyword evidence="10" id="KW-0915">Sodium</keyword>
<keyword evidence="12" id="KW-1185">Reference proteome</keyword>
<proteinExistence type="inferred from homology"/>
<feature type="binding site" evidence="10">
    <location>
        <position position="114"/>
    </location>
    <ligand>
        <name>Na(+)</name>
        <dbReference type="ChEBI" id="CHEBI:29101"/>
        <note>structural</note>
    </ligand>
</feature>
<keyword evidence="6 10" id="KW-0407">Ion channel</keyword>
<keyword evidence="10" id="KW-0479">Metal-binding</keyword>
<feature type="transmembrane region" description="Helical" evidence="10">
    <location>
        <begin position="41"/>
        <end position="60"/>
    </location>
</feature>
<evidence type="ECO:0000256" key="9">
    <source>
        <dbReference type="ARBA" id="ARBA00049940"/>
    </source>
</evidence>
<feature type="transmembrane region" description="Helical" evidence="10">
    <location>
        <begin position="106"/>
        <end position="124"/>
    </location>
</feature>
<evidence type="ECO:0000256" key="8">
    <source>
        <dbReference type="ARBA" id="ARBA00035585"/>
    </source>
</evidence>
<evidence type="ECO:0000256" key="5">
    <source>
        <dbReference type="ARBA" id="ARBA00023136"/>
    </source>
</evidence>
<comment type="function">
    <text evidence="9 10">Fluoride-specific ion channel. Important for reducing fluoride concentration in the cell, thus reducing its toxicity.</text>
</comment>
<dbReference type="GO" id="GO:0062054">
    <property type="term" value="F:fluoride channel activity"/>
    <property type="evidence" value="ECO:0007669"/>
    <property type="project" value="UniProtKB-UniRule"/>
</dbReference>
<reference evidence="11 12" key="1">
    <citation type="submission" date="2020-08" db="EMBL/GenBank/DDBJ databases">
        <title>Sequencing the genomes of 1000 actinobacteria strains.</title>
        <authorList>
            <person name="Klenk H.-P."/>
        </authorList>
    </citation>
    <scope>NUCLEOTIDE SEQUENCE [LARGE SCALE GENOMIC DNA]</scope>
    <source>
        <strain evidence="11 12">DSM 46659</strain>
    </source>
</reference>
<sequence>MTRAGGAHAHEPDPETVRLPVDSDVDFHVPRQVRELREAPWAVPVAIALGGAIGAAARHGVDVLLPHAPGEFAMSTLLVNVSGCLLIGFLMVVVTDVLPGLRLLRPFCGVGVLGGYTTFSTYVVDVQHMLNAGEAGPALVYLGGTLVGAMAAVWAGISLAEGVFRRRITARRERDEEEVGR</sequence>
<comment type="activity regulation">
    <text evidence="10">Na(+) is not transported, but it plays an essential structural role and its presence is essential for fluoride channel function.</text>
</comment>
<feature type="binding site" evidence="10">
    <location>
        <position position="117"/>
    </location>
    <ligand>
        <name>Na(+)</name>
        <dbReference type="ChEBI" id="CHEBI:29101"/>
        <note>structural</note>
    </ligand>
</feature>
<comment type="similarity">
    <text evidence="7 10">Belongs to the fluoride channel Fluc/FEX (TC 1.A.43) family.</text>
</comment>
<dbReference type="AlphaFoldDB" id="A0A7X0D8J8"/>
<organism evidence="11 12">
    <name type="scientific">Nocardiopsis mwathae</name>
    <dbReference type="NCBI Taxonomy" id="1472723"/>
    <lineage>
        <taxon>Bacteria</taxon>
        <taxon>Bacillati</taxon>
        <taxon>Actinomycetota</taxon>
        <taxon>Actinomycetes</taxon>
        <taxon>Streptosporangiales</taxon>
        <taxon>Nocardiopsidaceae</taxon>
        <taxon>Nocardiopsis</taxon>
    </lineage>
</organism>
<comment type="caution">
    <text evidence="11">The sequence shown here is derived from an EMBL/GenBank/DDBJ whole genome shotgun (WGS) entry which is preliminary data.</text>
</comment>
<feature type="transmembrane region" description="Helical" evidence="10">
    <location>
        <begin position="139"/>
        <end position="164"/>
    </location>
</feature>
<evidence type="ECO:0000256" key="3">
    <source>
        <dbReference type="ARBA" id="ARBA00022692"/>
    </source>
</evidence>
<dbReference type="HAMAP" id="MF_00454">
    <property type="entry name" value="FluC"/>
    <property type="match status" value="1"/>
</dbReference>
<dbReference type="Pfam" id="PF02537">
    <property type="entry name" value="CRCB"/>
    <property type="match status" value="1"/>
</dbReference>
<evidence type="ECO:0000256" key="4">
    <source>
        <dbReference type="ARBA" id="ARBA00022989"/>
    </source>
</evidence>
<keyword evidence="10" id="KW-0813">Transport</keyword>
<dbReference type="GO" id="GO:0140114">
    <property type="term" value="P:cellular detoxification of fluoride"/>
    <property type="evidence" value="ECO:0007669"/>
    <property type="project" value="UniProtKB-UniRule"/>
</dbReference>
<keyword evidence="3 10" id="KW-0812">Transmembrane</keyword>
<evidence type="ECO:0000256" key="10">
    <source>
        <dbReference type="HAMAP-Rule" id="MF_00454"/>
    </source>
</evidence>
<dbReference type="RefSeq" id="WP_184077920.1">
    <property type="nucleotide sequence ID" value="NZ_JACHDS010000001.1"/>
</dbReference>
<dbReference type="PANTHER" id="PTHR28259">
    <property type="entry name" value="FLUORIDE EXPORT PROTEIN 1-RELATED"/>
    <property type="match status" value="1"/>
</dbReference>
<dbReference type="GO" id="GO:0005886">
    <property type="term" value="C:plasma membrane"/>
    <property type="evidence" value="ECO:0007669"/>
    <property type="project" value="UniProtKB-SubCell"/>
</dbReference>
<dbReference type="EMBL" id="JACHDS010000001">
    <property type="protein sequence ID" value="MBB6174094.1"/>
    <property type="molecule type" value="Genomic_DNA"/>
</dbReference>
<dbReference type="GO" id="GO:0046872">
    <property type="term" value="F:metal ion binding"/>
    <property type="evidence" value="ECO:0007669"/>
    <property type="project" value="UniProtKB-KW"/>
</dbReference>
<gene>
    <name evidence="10" type="primary">fluC</name>
    <name evidence="10" type="synonym">crcB</name>
    <name evidence="11" type="ORF">HNR23_004154</name>
</gene>